<accession>A0A7J6LVS6</accession>
<evidence type="ECO:0000313" key="3">
    <source>
        <dbReference type="Proteomes" id="UP000591131"/>
    </source>
</evidence>
<sequence length="267" mass="28329">MSASLKTVFVGAAMFTAINGQTTISPATSTTATTTISDDVVRHTCDLYCQSLNGAESFCKSWQDNAVCQGGNQACGNLDICGPAVTTGSSVSTGTSVFDPECDKMCQSLNDASSYCKWWKDVPVCSGGDQPCGDTSVCNSQTWPTARTPSAVNGPHLYHSPTCDVHCQNLNDVGSYCKWWMAQPVCQGGNQVCTPTVCGAGEPTVAPTTDIFHMGQSSNCDAYCEDLNPGLLGGERSHCKWYLHIAVCHQGDQVCTPSVCENYTRAP</sequence>
<evidence type="ECO:0000256" key="1">
    <source>
        <dbReference type="SAM" id="SignalP"/>
    </source>
</evidence>
<dbReference type="AlphaFoldDB" id="A0A7J6LVS6"/>
<proteinExistence type="predicted"/>
<name>A0A7J6LVS6_PERCH</name>
<keyword evidence="3" id="KW-1185">Reference proteome</keyword>
<gene>
    <name evidence="2" type="ORF">FOL47_005756</name>
</gene>
<dbReference type="Proteomes" id="UP000591131">
    <property type="component" value="Unassembled WGS sequence"/>
</dbReference>
<comment type="caution">
    <text evidence="2">The sequence shown here is derived from an EMBL/GenBank/DDBJ whole genome shotgun (WGS) entry which is preliminary data.</text>
</comment>
<keyword evidence="1" id="KW-0732">Signal</keyword>
<dbReference type="EMBL" id="JAAPAO010000318">
    <property type="protein sequence ID" value="KAF4663399.1"/>
    <property type="molecule type" value="Genomic_DNA"/>
</dbReference>
<reference evidence="2 3" key="1">
    <citation type="submission" date="2020-04" db="EMBL/GenBank/DDBJ databases">
        <title>Perkinsus chesapeaki whole genome sequence.</title>
        <authorList>
            <person name="Bogema D.R."/>
        </authorList>
    </citation>
    <scope>NUCLEOTIDE SEQUENCE [LARGE SCALE GENOMIC DNA]</scope>
    <source>
        <strain evidence="2">ATCC PRA-425</strain>
    </source>
</reference>
<dbReference type="OrthoDB" id="434149at2759"/>
<evidence type="ECO:0008006" key="4">
    <source>
        <dbReference type="Google" id="ProtNLM"/>
    </source>
</evidence>
<feature type="chain" id="PRO_5029562302" description="Immunoglobulin super DCC subclass member" evidence="1">
    <location>
        <begin position="21"/>
        <end position="267"/>
    </location>
</feature>
<organism evidence="2 3">
    <name type="scientific">Perkinsus chesapeaki</name>
    <name type="common">Clam parasite</name>
    <name type="synonym">Perkinsus andrewsi</name>
    <dbReference type="NCBI Taxonomy" id="330153"/>
    <lineage>
        <taxon>Eukaryota</taxon>
        <taxon>Sar</taxon>
        <taxon>Alveolata</taxon>
        <taxon>Perkinsozoa</taxon>
        <taxon>Perkinsea</taxon>
        <taxon>Perkinsida</taxon>
        <taxon>Perkinsidae</taxon>
        <taxon>Perkinsus</taxon>
    </lineage>
</organism>
<evidence type="ECO:0000313" key="2">
    <source>
        <dbReference type="EMBL" id="KAF4663399.1"/>
    </source>
</evidence>
<protein>
    <recommendedName>
        <fullName evidence="4">Immunoglobulin super DCC subclass member</fullName>
    </recommendedName>
</protein>
<feature type="signal peptide" evidence="1">
    <location>
        <begin position="1"/>
        <end position="20"/>
    </location>
</feature>